<dbReference type="Proteomes" id="UP000886523">
    <property type="component" value="Unassembled WGS sequence"/>
</dbReference>
<keyword evidence="3" id="KW-1185">Reference proteome</keyword>
<evidence type="ECO:0000256" key="1">
    <source>
        <dbReference type="SAM" id="Phobius"/>
    </source>
</evidence>
<evidence type="ECO:0000313" key="3">
    <source>
        <dbReference type="Proteomes" id="UP000886523"/>
    </source>
</evidence>
<sequence length="74" mass="8192">MGSDKAPRRPLTRTLLIYLPLASLLSCGIPHGTRGMLFSSADPAFPSLSLCLALLVRLSTFRRIVRIDFGVRFM</sequence>
<keyword evidence="1" id="KW-1133">Transmembrane helix</keyword>
<dbReference type="AlphaFoldDB" id="A0A9P6AC09"/>
<proteinExistence type="predicted"/>
<keyword evidence="1" id="KW-0812">Transmembrane</keyword>
<evidence type="ECO:0000313" key="2">
    <source>
        <dbReference type="EMBL" id="KAF9503044.1"/>
    </source>
</evidence>
<protein>
    <submittedName>
        <fullName evidence="2">Uncharacterized protein</fullName>
    </submittedName>
</protein>
<comment type="caution">
    <text evidence="2">The sequence shown here is derived from an EMBL/GenBank/DDBJ whole genome shotgun (WGS) entry which is preliminary data.</text>
</comment>
<feature type="transmembrane region" description="Helical" evidence="1">
    <location>
        <begin position="44"/>
        <end position="65"/>
    </location>
</feature>
<dbReference type="EMBL" id="MU129470">
    <property type="protein sequence ID" value="KAF9503044.1"/>
    <property type="molecule type" value="Genomic_DNA"/>
</dbReference>
<accession>A0A9P6AC09</accession>
<reference evidence="2" key="1">
    <citation type="journal article" date="2020" name="Nat. Commun.">
        <title>Large-scale genome sequencing of mycorrhizal fungi provides insights into the early evolution of symbiotic traits.</title>
        <authorList>
            <person name="Miyauchi S."/>
            <person name="Kiss E."/>
            <person name="Kuo A."/>
            <person name="Drula E."/>
            <person name="Kohler A."/>
            <person name="Sanchez-Garcia M."/>
            <person name="Morin E."/>
            <person name="Andreopoulos B."/>
            <person name="Barry K.W."/>
            <person name="Bonito G."/>
            <person name="Buee M."/>
            <person name="Carver A."/>
            <person name="Chen C."/>
            <person name="Cichocki N."/>
            <person name="Clum A."/>
            <person name="Culley D."/>
            <person name="Crous P.W."/>
            <person name="Fauchery L."/>
            <person name="Girlanda M."/>
            <person name="Hayes R.D."/>
            <person name="Keri Z."/>
            <person name="LaButti K."/>
            <person name="Lipzen A."/>
            <person name="Lombard V."/>
            <person name="Magnuson J."/>
            <person name="Maillard F."/>
            <person name="Murat C."/>
            <person name="Nolan M."/>
            <person name="Ohm R.A."/>
            <person name="Pangilinan J."/>
            <person name="Pereira M.F."/>
            <person name="Perotto S."/>
            <person name="Peter M."/>
            <person name="Pfister S."/>
            <person name="Riley R."/>
            <person name="Sitrit Y."/>
            <person name="Stielow J.B."/>
            <person name="Szollosi G."/>
            <person name="Zifcakova L."/>
            <person name="Stursova M."/>
            <person name="Spatafora J.W."/>
            <person name="Tedersoo L."/>
            <person name="Vaario L.M."/>
            <person name="Yamada A."/>
            <person name="Yan M."/>
            <person name="Wang P."/>
            <person name="Xu J."/>
            <person name="Bruns T."/>
            <person name="Baldrian P."/>
            <person name="Vilgalys R."/>
            <person name="Dunand C."/>
            <person name="Henrissat B."/>
            <person name="Grigoriev I.V."/>
            <person name="Hibbett D."/>
            <person name="Nagy L.G."/>
            <person name="Martin F.M."/>
        </authorList>
    </citation>
    <scope>NUCLEOTIDE SEQUENCE</scope>
    <source>
        <strain evidence="2">UP504</strain>
    </source>
</reference>
<keyword evidence="1" id="KW-0472">Membrane</keyword>
<organism evidence="2 3">
    <name type="scientific">Hydnum rufescens UP504</name>
    <dbReference type="NCBI Taxonomy" id="1448309"/>
    <lineage>
        <taxon>Eukaryota</taxon>
        <taxon>Fungi</taxon>
        <taxon>Dikarya</taxon>
        <taxon>Basidiomycota</taxon>
        <taxon>Agaricomycotina</taxon>
        <taxon>Agaricomycetes</taxon>
        <taxon>Cantharellales</taxon>
        <taxon>Hydnaceae</taxon>
        <taxon>Hydnum</taxon>
    </lineage>
</organism>
<name>A0A9P6AC09_9AGAM</name>
<gene>
    <name evidence="2" type="ORF">BS47DRAFT_902001</name>
</gene>
<dbReference type="PROSITE" id="PS51257">
    <property type="entry name" value="PROKAR_LIPOPROTEIN"/>
    <property type="match status" value="1"/>
</dbReference>